<dbReference type="Gene3D" id="2.60.40.10">
    <property type="entry name" value="Immunoglobulins"/>
    <property type="match status" value="3"/>
</dbReference>
<keyword evidence="1" id="KW-0812">Transmembrane</keyword>
<name>A0A830FD42_9EURY</name>
<feature type="domain" description="CARDB" evidence="2">
    <location>
        <begin position="399"/>
        <end position="471"/>
    </location>
</feature>
<evidence type="ECO:0000313" key="3">
    <source>
        <dbReference type="EMBL" id="GGL43274.1"/>
    </source>
</evidence>
<keyword evidence="1" id="KW-0472">Membrane</keyword>
<feature type="transmembrane region" description="Helical" evidence="1">
    <location>
        <begin position="504"/>
        <end position="523"/>
    </location>
</feature>
<organism evidence="3 4">
    <name type="scientific">Halarchaeum grantii</name>
    <dbReference type="NCBI Taxonomy" id="1193105"/>
    <lineage>
        <taxon>Archaea</taxon>
        <taxon>Methanobacteriati</taxon>
        <taxon>Methanobacteriota</taxon>
        <taxon>Stenosarchaea group</taxon>
        <taxon>Halobacteria</taxon>
        <taxon>Halobacteriales</taxon>
        <taxon>Halobacteriaceae</taxon>
    </lineage>
</organism>
<dbReference type="Proteomes" id="UP000628840">
    <property type="component" value="Unassembled WGS sequence"/>
</dbReference>
<dbReference type="RefSeq" id="WP_188884347.1">
    <property type="nucleotide sequence ID" value="NZ_BMPF01000006.1"/>
</dbReference>
<dbReference type="PANTHER" id="PTHR35902">
    <property type="entry name" value="S-LAYER DOMAIN-LIKE PROTEIN-RELATED"/>
    <property type="match status" value="1"/>
</dbReference>
<keyword evidence="1" id="KW-1133">Transmembrane helix</keyword>
<keyword evidence="4" id="KW-1185">Reference proteome</keyword>
<dbReference type="EMBL" id="BMPF01000006">
    <property type="protein sequence ID" value="GGL43274.1"/>
    <property type="molecule type" value="Genomic_DNA"/>
</dbReference>
<dbReference type="Pfam" id="PF07705">
    <property type="entry name" value="CARDB"/>
    <property type="match status" value="1"/>
</dbReference>
<dbReference type="InterPro" id="IPR013783">
    <property type="entry name" value="Ig-like_fold"/>
</dbReference>
<sequence>MKRALLVCLLVGVVAASGIAAAAPAPNLTAALADDTVSPGQETDLTVVVSNAPDVSASGYTGTELSQATTARNVRVTMEDGSAPIDVKTGTQVLRANGQSQLTEGAALPTSFRVAVDRSAEPGTYTVPVEVTYIYSVYDGGVRDDKKVTQSLDVTLEVKDEPRFEVVDTSTNASVGDTGTTRLTLQNVGSQPADDARVTVSPQGSQFVVGDGSPVTAYVGSWAVGQNRTVSVSSSVAADADAQNYTLDAQVTYANENGNTERSDSLLAAVKPLPEQTFELGDVSSTLRAGEEGTLNATVTNTGPTAVSNAVVTLSSTSANVVPGRNEYAVGSVAAGESVSVSFPVDVTDSAEAGPRQLDLGVRYRNDAGDTRQSDDLPATVDIAPERDRFVVEPVDGTLAAGSGETVTFRLTNNGDTAVTNVDAKVYADAPISASDDQAFVSHLEAGETTNVTFSLSASGSALEKTYPVSMDFQYDTGGETKLSNYYQVPLSVTAPEGGSGPPIALIGGVVLIVVVAGGYLYYRRQ</sequence>
<proteinExistence type="predicted"/>
<accession>A0A830FD42</accession>
<evidence type="ECO:0000259" key="2">
    <source>
        <dbReference type="Pfam" id="PF07705"/>
    </source>
</evidence>
<dbReference type="AlphaFoldDB" id="A0A830FD42"/>
<protein>
    <recommendedName>
        <fullName evidence="2">CARDB domain-containing protein</fullName>
    </recommendedName>
</protein>
<evidence type="ECO:0000256" key="1">
    <source>
        <dbReference type="SAM" id="Phobius"/>
    </source>
</evidence>
<gene>
    <name evidence="3" type="ORF">GCM10009037_28430</name>
</gene>
<comment type="caution">
    <text evidence="3">The sequence shown here is derived from an EMBL/GenBank/DDBJ whole genome shotgun (WGS) entry which is preliminary data.</text>
</comment>
<evidence type="ECO:0000313" key="4">
    <source>
        <dbReference type="Proteomes" id="UP000628840"/>
    </source>
</evidence>
<reference evidence="3 4" key="1">
    <citation type="journal article" date="2019" name="Int. J. Syst. Evol. Microbiol.">
        <title>The Global Catalogue of Microorganisms (GCM) 10K type strain sequencing project: providing services to taxonomists for standard genome sequencing and annotation.</title>
        <authorList>
            <consortium name="The Broad Institute Genomics Platform"/>
            <consortium name="The Broad Institute Genome Sequencing Center for Infectious Disease"/>
            <person name="Wu L."/>
            <person name="Ma J."/>
        </authorList>
    </citation>
    <scope>NUCLEOTIDE SEQUENCE [LARGE SCALE GENOMIC DNA]</scope>
    <source>
        <strain evidence="3 4">JCM 19585</strain>
    </source>
</reference>
<dbReference type="InterPro" id="IPR011635">
    <property type="entry name" value="CARDB"/>
</dbReference>
<dbReference type="OrthoDB" id="56770at2157"/>
<dbReference type="PANTHER" id="PTHR35902:SF3">
    <property type="entry name" value="NPCBM-ASSOCIATED, NEW3 DOMAIN OF ALPHA-GALACTOSIDASE"/>
    <property type="match status" value="1"/>
</dbReference>